<evidence type="ECO:0000256" key="4">
    <source>
        <dbReference type="ARBA" id="ARBA00022989"/>
    </source>
</evidence>
<dbReference type="SMART" id="SM00155">
    <property type="entry name" value="PLDc"/>
    <property type="match status" value="2"/>
</dbReference>
<dbReference type="InterPro" id="IPR025202">
    <property type="entry name" value="PLD-like_dom"/>
</dbReference>
<accession>A0A4P7XJL3</accession>
<keyword evidence="9" id="KW-1185">Reference proteome</keyword>
<feature type="domain" description="PLD phosphodiesterase" evidence="7">
    <location>
        <begin position="220"/>
        <end position="247"/>
    </location>
</feature>
<feature type="domain" description="PLD phosphodiesterase" evidence="7">
    <location>
        <begin position="401"/>
        <end position="423"/>
    </location>
</feature>
<dbReference type="OrthoDB" id="9814092at2"/>
<proteinExistence type="predicted"/>
<dbReference type="PANTHER" id="PTHR21248:SF22">
    <property type="entry name" value="PHOSPHOLIPASE D"/>
    <property type="match status" value="1"/>
</dbReference>
<keyword evidence="4 6" id="KW-1133">Transmembrane helix</keyword>
<dbReference type="GO" id="GO:0005886">
    <property type="term" value="C:plasma membrane"/>
    <property type="evidence" value="ECO:0007669"/>
    <property type="project" value="UniProtKB-SubCell"/>
</dbReference>
<dbReference type="InterPro" id="IPR027379">
    <property type="entry name" value="CLS_N"/>
</dbReference>
<dbReference type="PROSITE" id="PS50035">
    <property type="entry name" value="PLD"/>
    <property type="match status" value="2"/>
</dbReference>
<dbReference type="GO" id="GO:0032049">
    <property type="term" value="P:cardiolipin biosynthetic process"/>
    <property type="evidence" value="ECO:0007669"/>
    <property type="project" value="UniProtKB-ARBA"/>
</dbReference>
<dbReference type="CDD" id="cd09163">
    <property type="entry name" value="PLDc_CLS_unchar2_2"/>
    <property type="match status" value="1"/>
</dbReference>
<dbReference type="RefSeq" id="WP_136549692.1">
    <property type="nucleotide sequence ID" value="NZ_CP031093.1"/>
</dbReference>
<dbReference type="KEGG" id="hmi:soil367_14175"/>
<comment type="subcellular location">
    <subcellularLocation>
        <location evidence="1">Cell membrane</location>
        <topology evidence="1">Multi-pass membrane protein</topology>
    </subcellularLocation>
</comment>
<dbReference type="Pfam" id="PF13091">
    <property type="entry name" value="PLDc_2"/>
    <property type="match status" value="2"/>
</dbReference>
<evidence type="ECO:0000256" key="3">
    <source>
        <dbReference type="ARBA" id="ARBA00022692"/>
    </source>
</evidence>
<dbReference type="Pfam" id="PF13396">
    <property type="entry name" value="PLDc_N"/>
    <property type="match status" value="1"/>
</dbReference>
<gene>
    <name evidence="8" type="ORF">soil367_14175</name>
</gene>
<protein>
    <submittedName>
        <fullName evidence="8">Cardiolipin synthase</fullName>
    </submittedName>
</protein>
<keyword evidence="2" id="KW-1003">Cell membrane</keyword>
<dbReference type="Gene3D" id="3.30.870.10">
    <property type="entry name" value="Endonuclease Chain A"/>
    <property type="match status" value="2"/>
</dbReference>
<feature type="transmembrane region" description="Helical" evidence="6">
    <location>
        <begin position="41"/>
        <end position="62"/>
    </location>
</feature>
<name>A0A4P7XJL3_9ALTE</name>
<dbReference type="EMBL" id="CP031093">
    <property type="protein sequence ID" value="QCF26985.1"/>
    <property type="molecule type" value="Genomic_DNA"/>
</dbReference>
<keyword evidence="3 6" id="KW-0812">Transmembrane</keyword>
<evidence type="ECO:0000259" key="7">
    <source>
        <dbReference type="PROSITE" id="PS50035"/>
    </source>
</evidence>
<sequence length="483" mass="54376">MESLAEVDGSWIAALVGGFSFFAAAATSAHAILRKLDSRSAVAWVGLIWLLPLIGPTLYLLLGINRIRRRAIELRGGVPQYGRGTRLRDFASRRTTRRVPEALRSLHQLSDRVSQQPLLEGNEVIPLFNGDEAYPRMLAAIAAARSSITLSTYIFGNDVIGRRFVAELAAAVQRGVQVRVLIDAVGVRYSFPTILWRLRRQGIPFALFMPTRLPRAMPFFNLRNHRKILVVDGQCGFAGGMNIAAGNQLKDEPAHPVRDLHFEWRGPVVSELQAVFAEDWAFARRERLVGPVWFPRPVTPGKTLARVVVDGPDERYDVLRRLLIGALSVARTRICIQTPYFLPDATLQDTLITAAMRGVRVEVMLPGKNNLALVDWASRAQLANLIRWGVRVFFSPPPFDHSKLFTVDDGWCLVGSANWDPRSLALNFECNVECYDRDLAEAMVRFFDVRLAQSQQWRLADIERTPWLIQLRNGLARLFSPYL</sequence>
<dbReference type="SUPFAM" id="SSF56024">
    <property type="entry name" value="Phospholipase D/nuclease"/>
    <property type="match status" value="2"/>
</dbReference>
<evidence type="ECO:0000256" key="2">
    <source>
        <dbReference type="ARBA" id="ARBA00022475"/>
    </source>
</evidence>
<dbReference type="Proteomes" id="UP000298049">
    <property type="component" value="Chromosome"/>
</dbReference>
<dbReference type="CDD" id="cd09157">
    <property type="entry name" value="PLDc_CLS_unchar2_1"/>
    <property type="match status" value="1"/>
</dbReference>
<evidence type="ECO:0000256" key="5">
    <source>
        <dbReference type="ARBA" id="ARBA00023136"/>
    </source>
</evidence>
<dbReference type="GO" id="GO:0008808">
    <property type="term" value="F:cardiolipin synthase activity"/>
    <property type="evidence" value="ECO:0007669"/>
    <property type="project" value="TreeGrafter"/>
</dbReference>
<keyword evidence="5 6" id="KW-0472">Membrane</keyword>
<dbReference type="AlphaFoldDB" id="A0A4P7XJL3"/>
<organism evidence="8 9">
    <name type="scientific">Hydrocarboniclastica marina</name>
    <dbReference type="NCBI Taxonomy" id="2259620"/>
    <lineage>
        <taxon>Bacteria</taxon>
        <taxon>Pseudomonadati</taxon>
        <taxon>Pseudomonadota</taxon>
        <taxon>Gammaproteobacteria</taxon>
        <taxon>Alteromonadales</taxon>
        <taxon>Alteromonadaceae</taxon>
        <taxon>Hydrocarboniclastica</taxon>
    </lineage>
</organism>
<reference evidence="8 9" key="1">
    <citation type="submission" date="2018-07" db="EMBL/GenBank/DDBJ databases">
        <title>Marsedoiliclastica nanhaica gen. nov. sp. nov., a novel marine hydrocarbonoclastic bacterium isolated from an in-situ enriched hydrocarbon-degrading consortium in deep-sea sediment.</title>
        <authorList>
            <person name="Dong C."/>
            <person name="Ma T."/>
            <person name="Liu R."/>
            <person name="Shao Z."/>
        </authorList>
    </citation>
    <scope>NUCLEOTIDE SEQUENCE [LARGE SCALE GENOMIC DNA]</scope>
    <source>
        <strain evidence="9">soil36-7</strain>
    </source>
</reference>
<dbReference type="InterPro" id="IPR001736">
    <property type="entry name" value="PLipase_D/transphosphatidylase"/>
</dbReference>
<dbReference type="PANTHER" id="PTHR21248">
    <property type="entry name" value="CARDIOLIPIN SYNTHASE"/>
    <property type="match status" value="1"/>
</dbReference>
<evidence type="ECO:0000313" key="9">
    <source>
        <dbReference type="Proteomes" id="UP000298049"/>
    </source>
</evidence>
<evidence type="ECO:0000256" key="6">
    <source>
        <dbReference type="SAM" id="Phobius"/>
    </source>
</evidence>
<evidence type="ECO:0000313" key="8">
    <source>
        <dbReference type="EMBL" id="QCF26985.1"/>
    </source>
</evidence>
<evidence type="ECO:0000256" key="1">
    <source>
        <dbReference type="ARBA" id="ARBA00004651"/>
    </source>
</evidence>